<dbReference type="EMBL" id="MCBS01014652">
    <property type="protein sequence ID" value="RKF84069.1"/>
    <property type="molecule type" value="Genomic_DNA"/>
</dbReference>
<sequence length="103" mass="11198">MFSLRGVYMTRHRTGFRNKTLCQRTMSGGPSSSANLNPDSIPDKQNNPTLPVTLASSTKLKQLPCDTTSAHSAVGEFPKPKVTVHFTAIGSAPILRQNSIKTR</sequence>
<name>A0A420JBA2_9PEZI</name>
<accession>A0A420JBA2</accession>
<comment type="caution">
    <text evidence="2">The sequence shown here is derived from an EMBL/GenBank/DDBJ whole genome shotgun (WGS) entry which is preliminary data.</text>
</comment>
<feature type="region of interest" description="Disordered" evidence="1">
    <location>
        <begin position="20"/>
        <end position="50"/>
    </location>
</feature>
<reference evidence="2 3" key="1">
    <citation type="journal article" date="2018" name="BMC Genomics">
        <title>Comparative genome analyses reveal sequence features reflecting distinct modes of host-adaptation between dicot and monocot powdery mildew.</title>
        <authorList>
            <person name="Wu Y."/>
            <person name="Ma X."/>
            <person name="Pan Z."/>
            <person name="Kale S.D."/>
            <person name="Song Y."/>
            <person name="King H."/>
            <person name="Zhang Q."/>
            <person name="Presley C."/>
            <person name="Deng X."/>
            <person name="Wei C.I."/>
            <person name="Xiao S."/>
        </authorList>
    </citation>
    <scope>NUCLEOTIDE SEQUENCE [LARGE SCALE GENOMIC DNA]</scope>
    <source>
        <strain evidence="2">UMSG1</strain>
    </source>
</reference>
<evidence type="ECO:0000313" key="2">
    <source>
        <dbReference type="EMBL" id="RKF84069.1"/>
    </source>
</evidence>
<protein>
    <submittedName>
        <fullName evidence="2">Uncharacterized protein</fullName>
    </submittedName>
</protein>
<dbReference type="Proteomes" id="UP000285326">
    <property type="component" value="Unassembled WGS sequence"/>
</dbReference>
<dbReference type="AlphaFoldDB" id="A0A420JBA2"/>
<organism evidence="2 3">
    <name type="scientific">Golovinomyces cichoracearum</name>
    <dbReference type="NCBI Taxonomy" id="62708"/>
    <lineage>
        <taxon>Eukaryota</taxon>
        <taxon>Fungi</taxon>
        <taxon>Dikarya</taxon>
        <taxon>Ascomycota</taxon>
        <taxon>Pezizomycotina</taxon>
        <taxon>Leotiomycetes</taxon>
        <taxon>Erysiphales</taxon>
        <taxon>Erysiphaceae</taxon>
        <taxon>Golovinomyces</taxon>
    </lineage>
</organism>
<proteinExistence type="predicted"/>
<evidence type="ECO:0000256" key="1">
    <source>
        <dbReference type="SAM" id="MobiDB-lite"/>
    </source>
</evidence>
<gene>
    <name evidence="2" type="ORF">GcM1_146009</name>
</gene>
<evidence type="ECO:0000313" key="3">
    <source>
        <dbReference type="Proteomes" id="UP000285326"/>
    </source>
</evidence>